<accession>A0A126V050</accession>
<dbReference type="Pfam" id="PF01479">
    <property type="entry name" value="S4"/>
    <property type="match status" value="1"/>
</dbReference>
<organism evidence="4 5">
    <name type="scientific">Falsihalocynthiibacter arcticus</name>
    <dbReference type="NCBI Taxonomy" id="1579316"/>
    <lineage>
        <taxon>Bacteria</taxon>
        <taxon>Pseudomonadati</taxon>
        <taxon>Pseudomonadota</taxon>
        <taxon>Alphaproteobacteria</taxon>
        <taxon>Rhodobacterales</taxon>
        <taxon>Roseobacteraceae</taxon>
        <taxon>Falsihalocynthiibacter</taxon>
    </lineage>
</organism>
<keyword evidence="1" id="KW-0694">RNA-binding</keyword>
<feature type="region of interest" description="Disordered" evidence="2">
    <location>
        <begin position="77"/>
        <end position="138"/>
    </location>
</feature>
<evidence type="ECO:0000313" key="5">
    <source>
        <dbReference type="Proteomes" id="UP000070371"/>
    </source>
</evidence>
<dbReference type="SMART" id="SM00363">
    <property type="entry name" value="S4"/>
    <property type="match status" value="1"/>
</dbReference>
<dbReference type="Gene3D" id="3.10.290.10">
    <property type="entry name" value="RNA-binding S4 domain"/>
    <property type="match status" value="1"/>
</dbReference>
<feature type="compositionally biased region" description="Basic residues" evidence="2">
    <location>
        <begin position="114"/>
        <end position="125"/>
    </location>
</feature>
<keyword evidence="5" id="KW-1185">Reference proteome</keyword>
<evidence type="ECO:0000256" key="1">
    <source>
        <dbReference type="PROSITE-ProRule" id="PRU00182"/>
    </source>
</evidence>
<evidence type="ECO:0000259" key="3">
    <source>
        <dbReference type="SMART" id="SM00363"/>
    </source>
</evidence>
<dbReference type="Proteomes" id="UP000070371">
    <property type="component" value="Chromosome"/>
</dbReference>
<dbReference type="PROSITE" id="PS50889">
    <property type="entry name" value="S4"/>
    <property type="match status" value="1"/>
</dbReference>
<gene>
    <name evidence="4" type="ORF">RC74_10720</name>
</gene>
<dbReference type="OrthoDB" id="9797176at2"/>
<dbReference type="RefSeq" id="WP_039001048.1">
    <property type="nucleotide sequence ID" value="NZ_CP014327.1"/>
</dbReference>
<dbReference type="InterPro" id="IPR036986">
    <property type="entry name" value="S4_RNA-bd_sf"/>
</dbReference>
<evidence type="ECO:0000313" key="4">
    <source>
        <dbReference type="EMBL" id="AML51670.1"/>
    </source>
</evidence>
<dbReference type="STRING" id="1579316.RC74_10720"/>
<dbReference type="InterPro" id="IPR002942">
    <property type="entry name" value="S4_RNA-bd"/>
</dbReference>
<protein>
    <submittedName>
        <fullName evidence="4">RNA-binding protein S4</fullName>
    </submittedName>
</protein>
<name>A0A126V050_9RHOB</name>
<dbReference type="EMBL" id="CP014327">
    <property type="protein sequence ID" value="AML51670.1"/>
    <property type="molecule type" value="Genomic_DNA"/>
</dbReference>
<dbReference type="KEGG" id="hat:RC74_10720"/>
<evidence type="ECO:0000256" key="2">
    <source>
        <dbReference type="SAM" id="MobiDB-lite"/>
    </source>
</evidence>
<dbReference type="GO" id="GO:0003723">
    <property type="term" value="F:RNA binding"/>
    <property type="evidence" value="ECO:0007669"/>
    <property type="project" value="UniProtKB-KW"/>
</dbReference>
<sequence length="138" mass="15780">MIELPPKLRVDKWLWHARFFKTRGLASKLVTGGHLRVNGAKIAKSSYVVALGDTLTFPQGDRVRIVRVIQMSVRRGPAPEAQGLYEDHSPPPDPKAPYEQKTVPAKPKYEGKARPTKKERRKSILSRRQMLERSRELE</sequence>
<dbReference type="AlphaFoldDB" id="A0A126V050"/>
<dbReference type="SUPFAM" id="SSF55174">
    <property type="entry name" value="Alpha-L RNA-binding motif"/>
    <property type="match status" value="1"/>
</dbReference>
<dbReference type="CDD" id="cd00165">
    <property type="entry name" value="S4"/>
    <property type="match status" value="1"/>
</dbReference>
<feature type="compositionally biased region" description="Basic and acidic residues" evidence="2">
    <location>
        <begin position="129"/>
        <end position="138"/>
    </location>
</feature>
<feature type="domain" description="RNA-binding S4" evidence="3">
    <location>
        <begin position="8"/>
        <end position="70"/>
    </location>
</feature>
<reference evidence="4 5" key="1">
    <citation type="submission" date="2016-02" db="EMBL/GenBank/DDBJ databases">
        <title>Complete genome sequence of Halocynthiibacter arcticus PAMC 20958t from arctic marine sediment.</title>
        <authorList>
            <person name="Lee Y.M."/>
            <person name="Baek K."/>
            <person name="Lee H.K."/>
            <person name="Shin S.C."/>
        </authorList>
    </citation>
    <scope>NUCLEOTIDE SEQUENCE [LARGE SCALE GENOMIC DNA]</scope>
    <source>
        <strain evidence="4">PAMC 20958</strain>
    </source>
</reference>
<proteinExistence type="predicted"/>